<dbReference type="InterPro" id="IPR000653">
    <property type="entry name" value="DegT/StrS_aminotransferase"/>
</dbReference>
<dbReference type="InterPro" id="IPR015424">
    <property type="entry name" value="PyrdxlP-dep_Trfase"/>
</dbReference>
<keyword evidence="7" id="KW-0032">Aminotransferase</keyword>
<evidence type="ECO:0000256" key="4">
    <source>
        <dbReference type="PIRSR" id="PIRSR000390-2"/>
    </source>
</evidence>
<dbReference type="PANTHER" id="PTHR30244">
    <property type="entry name" value="TRANSAMINASE"/>
    <property type="match status" value="1"/>
</dbReference>
<dbReference type="InterPro" id="IPR015422">
    <property type="entry name" value="PyrdxlP-dep_Trfase_small"/>
</dbReference>
<keyword evidence="1 4" id="KW-0663">Pyridoxal phosphate</keyword>
<dbReference type="Gene3D" id="3.90.1150.10">
    <property type="entry name" value="Aspartate Aminotransferase, domain 1"/>
    <property type="match status" value="1"/>
</dbReference>
<feature type="modified residue" description="N6-(pyridoxal phosphate)lysine" evidence="4">
    <location>
        <position position="216"/>
    </location>
</feature>
<dbReference type="FunFam" id="3.40.640.10:FF:000089">
    <property type="entry name" value="Aminotransferase, DegT/DnrJ/EryC1/StrS family"/>
    <property type="match status" value="1"/>
</dbReference>
<dbReference type="Gene3D" id="3.40.640.10">
    <property type="entry name" value="Type I PLP-dependent aspartate aminotransferase-like (Major domain)"/>
    <property type="match status" value="1"/>
</dbReference>
<dbReference type="HOGENOM" id="CLU_033332_6_2_0"/>
<evidence type="ECO:0000256" key="2">
    <source>
        <dbReference type="ARBA" id="ARBA00037999"/>
    </source>
</evidence>
<dbReference type="PANTHER" id="PTHR30244:SF36">
    <property type="entry name" value="3-OXO-GLUCOSE-6-PHOSPHATE:GLUTAMATE AMINOTRANSFERASE"/>
    <property type="match status" value="1"/>
</dbReference>
<feature type="active site" description="Proton acceptor" evidence="3">
    <location>
        <position position="216"/>
    </location>
</feature>
<gene>
    <name evidence="7" type="ordered locus">Rcas_0781</name>
</gene>
<dbReference type="CDD" id="cd00616">
    <property type="entry name" value="AHBA_syn"/>
    <property type="match status" value="1"/>
</dbReference>
<dbReference type="STRING" id="383372.Rcas_0781"/>
<dbReference type="PIRSF" id="PIRSF000390">
    <property type="entry name" value="PLP_StrS"/>
    <property type="match status" value="1"/>
</dbReference>
<accession>A7NHF1</accession>
<feature type="compositionally biased region" description="Polar residues" evidence="6">
    <location>
        <begin position="14"/>
        <end position="24"/>
    </location>
</feature>
<evidence type="ECO:0000256" key="3">
    <source>
        <dbReference type="PIRSR" id="PIRSR000390-1"/>
    </source>
</evidence>
<dbReference type="GO" id="GO:0047310">
    <property type="term" value="F:glutamine-scyllo-inositol transaminase activity"/>
    <property type="evidence" value="ECO:0007669"/>
    <property type="project" value="UniProtKB-EC"/>
</dbReference>
<feature type="region of interest" description="Disordered" evidence="6">
    <location>
        <begin position="1"/>
        <end position="32"/>
    </location>
</feature>
<evidence type="ECO:0000313" key="8">
    <source>
        <dbReference type="Proteomes" id="UP000000263"/>
    </source>
</evidence>
<dbReference type="Pfam" id="PF01041">
    <property type="entry name" value="DegT_DnrJ_EryC1"/>
    <property type="match status" value="2"/>
</dbReference>
<evidence type="ECO:0000256" key="6">
    <source>
        <dbReference type="SAM" id="MobiDB-lite"/>
    </source>
</evidence>
<dbReference type="KEGG" id="rca:Rcas_0781"/>
<dbReference type="RefSeq" id="WP_012119328.1">
    <property type="nucleotide sequence ID" value="NC_009767.1"/>
</dbReference>
<reference evidence="7 8" key="1">
    <citation type="submission" date="2007-08" db="EMBL/GenBank/DDBJ databases">
        <title>Complete sequence of Roseiflexus castenholzii DSM 13941.</title>
        <authorList>
            <consortium name="US DOE Joint Genome Institute"/>
            <person name="Copeland A."/>
            <person name="Lucas S."/>
            <person name="Lapidus A."/>
            <person name="Barry K."/>
            <person name="Glavina del Rio T."/>
            <person name="Dalin E."/>
            <person name="Tice H."/>
            <person name="Pitluck S."/>
            <person name="Thompson L.S."/>
            <person name="Brettin T."/>
            <person name="Bruce D."/>
            <person name="Detter J.C."/>
            <person name="Han C."/>
            <person name="Tapia R."/>
            <person name="Schmutz J."/>
            <person name="Larimer F."/>
            <person name="Land M."/>
            <person name="Hauser L."/>
            <person name="Kyrpides N."/>
            <person name="Mikhailova N."/>
            <person name="Bryant D.A."/>
            <person name="Hanada S."/>
            <person name="Tsukatani Y."/>
            <person name="Richardson P."/>
        </authorList>
    </citation>
    <scope>NUCLEOTIDE SEQUENCE [LARGE SCALE GENOMIC DNA]</scope>
    <source>
        <strain evidence="8">DSM 13941 / HLO8</strain>
    </source>
</reference>
<dbReference type="SUPFAM" id="SSF53383">
    <property type="entry name" value="PLP-dependent transferases"/>
    <property type="match status" value="1"/>
</dbReference>
<sequence length="425" mass="46162">MITNEPKAPPVSEKSPSNLQSSTFPPSHPRPPVPLLDLKAQYIAIRDEIRAAIDRVADAQMFILGPEVEALEREVAAYSGCAYGIGVSSGTDALLVALMAIDIQPGDEVITTPYTFFATAGSIARLGAVPVFVDIDPLTFNIDPAGIEARITPRTRVIMPVHLYGQMADMDPIMEIAQRHNLIVIEDAAQAIGSEYKGRRAGAIGHMGCFSFFPSKNLGGFGDGGMVTTNDAALAERVRLLRGHGAHPKYYHKLIGGNFRLDALQAAVLRVKLKYLDDWTAGRQRNAAIYRRLFSEAGLVTDPPDCLTDGCRARSTGACALPPGKVVLPVKAPERRHIYNQFVIRVSQREKVMATLKARKIGHEIYYPVPLHLQECFAYLGHRPGDLPVSECAAAETLALPIYPELTDEMLEAVVDAVASGVRGE</sequence>
<dbReference type="GO" id="GO:0030170">
    <property type="term" value="F:pyridoxal phosphate binding"/>
    <property type="evidence" value="ECO:0007669"/>
    <property type="project" value="UniProtKB-ARBA"/>
</dbReference>
<evidence type="ECO:0000256" key="5">
    <source>
        <dbReference type="RuleBase" id="RU004508"/>
    </source>
</evidence>
<dbReference type="EC" id="2.6.1.50" evidence="7"/>
<proteinExistence type="inferred from homology"/>
<comment type="similarity">
    <text evidence="2 5">Belongs to the DegT/DnrJ/EryC1 family.</text>
</comment>
<protein>
    <submittedName>
        <fullName evidence="7">Glutamine--scyllo-inositol transaminase</fullName>
        <ecNumber evidence="7">2.6.1.50</ecNumber>
    </submittedName>
</protein>
<dbReference type="InterPro" id="IPR015421">
    <property type="entry name" value="PyrdxlP-dep_Trfase_major"/>
</dbReference>
<dbReference type="EMBL" id="CP000804">
    <property type="protein sequence ID" value="ABU56898.1"/>
    <property type="molecule type" value="Genomic_DNA"/>
</dbReference>
<name>A7NHF1_ROSCS</name>
<dbReference type="eggNOG" id="COG0399">
    <property type="taxonomic scope" value="Bacteria"/>
</dbReference>
<dbReference type="GO" id="GO:0000271">
    <property type="term" value="P:polysaccharide biosynthetic process"/>
    <property type="evidence" value="ECO:0007669"/>
    <property type="project" value="TreeGrafter"/>
</dbReference>
<evidence type="ECO:0000313" key="7">
    <source>
        <dbReference type="EMBL" id="ABU56898.1"/>
    </source>
</evidence>
<keyword evidence="8" id="KW-1185">Reference proteome</keyword>
<dbReference type="Proteomes" id="UP000000263">
    <property type="component" value="Chromosome"/>
</dbReference>
<dbReference type="AlphaFoldDB" id="A7NHF1"/>
<keyword evidence="7" id="KW-0808">Transferase</keyword>
<evidence type="ECO:0000256" key="1">
    <source>
        <dbReference type="ARBA" id="ARBA00022898"/>
    </source>
</evidence>
<organism evidence="7 8">
    <name type="scientific">Roseiflexus castenholzii (strain DSM 13941 / HLO8)</name>
    <dbReference type="NCBI Taxonomy" id="383372"/>
    <lineage>
        <taxon>Bacteria</taxon>
        <taxon>Bacillati</taxon>
        <taxon>Chloroflexota</taxon>
        <taxon>Chloroflexia</taxon>
        <taxon>Chloroflexales</taxon>
        <taxon>Roseiflexineae</taxon>
        <taxon>Roseiflexaceae</taxon>
        <taxon>Roseiflexus</taxon>
    </lineage>
</organism>